<organism evidence="1 2">
    <name type="scientific">Candidatus Desulfatibia vada</name>
    <dbReference type="NCBI Taxonomy" id="2841696"/>
    <lineage>
        <taxon>Bacteria</taxon>
        <taxon>Pseudomonadati</taxon>
        <taxon>Thermodesulfobacteriota</taxon>
        <taxon>Desulfobacteria</taxon>
        <taxon>Desulfobacterales</taxon>
        <taxon>Desulfobacterales incertae sedis</taxon>
        <taxon>Candidatus Desulfatibia</taxon>
    </lineage>
</organism>
<sequence>MSKKGPLKLRELKKRLKPYGVIVIEKRGKGSELIFLLPNSPGSKQGPQYPIKNHGKGTEISWQVIGALLRRFNITDFWD</sequence>
<dbReference type="Proteomes" id="UP000605201">
    <property type="component" value="Unassembled WGS sequence"/>
</dbReference>
<evidence type="ECO:0000313" key="2">
    <source>
        <dbReference type="Proteomes" id="UP000605201"/>
    </source>
</evidence>
<protein>
    <submittedName>
        <fullName evidence="1">Type II toxin-antitoxin system HicA family toxin</fullName>
    </submittedName>
</protein>
<comment type="caution">
    <text evidence="1">The sequence shown here is derived from an EMBL/GenBank/DDBJ whole genome shotgun (WGS) entry which is preliminary data.</text>
</comment>
<gene>
    <name evidence="1" type="ORF">H8D96_02120</name>
</gene>
<evidence type="ECO:0000313" key="1">
    <source>
        <dbReference type="EMBL" id="MBC8430694.1"/>
    </source>
</evidence>
<dbReference type="AlphaFoldDB" id="A0A8J6NQM0"/>
<name>A0A8J6NQM0_9BACT</name>
<reference evidence="1 2" key="1">
    <citation type="submission" date="2020-08" db="EMBL/GenBank/DDBJ databases">
        <title>Bridging the membrane lipid divide: bacteria of the FCB group superphylum have the potential to synthesize archaeal ether lipids.</title>
        <authorList>
            <person name="Villanueva L."/>
            <person name="Von Meijenfeldt F.A.B."/>
            <person name="Westbye A.B."/>
            <person name="Yadav S."/>
            <person name="Hopmans E.C."/>
            <person name="Dutilh B.E."/>
            <person name="Sinninghe Damste J.S."/>
        </authorList>
    </citation>
    <scope>NUCLEOTIDE SEQUENCE [LARGE SCALE GENOMIC DNA]</scope>
    <source>
        <strain evidence="1">NIOZ-UU17</strain>
    </source>
</reference>
<proteinExistence type="predicted"/>
<accession>A0A8J6NQM0</accession>
<dbReference type="EMBL" id="JACNIG010000071">
    <property type="protein sequence ID" value="MBC8430694.1"/>
    <property type="molecule type" value="Genomic_DNA"/>
</dbReference>